<feature type="transmembrane region" description="Helical" evidence="10">
    <location>
        <begin position="926"/>
        <end position="948"/>
    </location>
</feature>
<dbReference type="PANTHER" id="PTHR48062:SF63">
    <property type="entry name" value="RECEPTOR-LIKE PROTEIN 1"/>
    <property type="match status" value="1"/>
</dbReference>
<keyword evidence="14" id="KW-1185">Reference proteome</keyword>
<dbReference type="Pfam" id="PF08263">
    <property type="entry name" value="LRRNT_2"/>
    <property type="match status" value="1"/>
</dbReference>
<dbReference type="InterPro" id="IPR013210">
    <property type="entry name" value="LRR_N_plant-typ"/>
</dbReference>
<keyword evidence="6 10" id="KW-1133">Transmembrane helix</keyword>
<evidence type="ECO:0000256" key="10">
    <source>
        <dbReference type="SAM" id="Phobius"/>
    </source>
</evidence>
<dbReference type="InterPro" id="IPR003591">
    <property type="entry name" value="Leu-rich_rpt_typical-subtyp"/>
</dbReference>
<dbReference type="Proteomes" id="UP000886595">
    <property type="component" value="Unassembled WGS sequence"/>
</dbReference>
<keyword evidence="4 10" id="KW-0812">Transmembrane</keyword>
<keyword evidence="9" id="KW-0325">Glycoprotein</keyword>
<evidence type="ECO:0000313" key="14">
    <source>
        <dbReference type="Proteomes" id="UP000886595"/>
    </source>
</evidence>
<protein>
    <recommendedName>
        <fullName evidence="12">Leucine-rich repeat-containing N-terminal plant-type domain-containing protein</fullName>
    </recommendedName>
</protein>
<comment type="caution">
    <text evidence="13">The sequence shown here is derived from an EMBL/GenBank/DDBJ whole genome shotgun (WGS) entry which is preliminary data.</text>
</comment>
<dbReference type="PANTHER" id="PTHR48062">
    <property type="entry name" value="RECEPTOR-LIKE PROTEIN 14"/>
    <property type="match status" value="1"/>
</dbReference>
<keyword evidence="3" id="KW-0433">Leucine-rich repeat</keyword>
<feature type="domain" description="Leucine-rich repeat-containing N-terminal plant-type" evidence="12">
    <location>
        <begin position="26"/>
        <end position="70"/>
    </location>
</feature>
<dbReference type="SMART" id="SM00365">
    <property type="entry name" value="LRR_SD22"/>
    <property type="match status" value="4"/>
</dbReference>
<feature type="chain" id="PRO_5036504606" description="Leucine-rich repeat-containing N-terminal plant-type domain-containing protein" evidence="11">
    <location>
        <begin position="23"/>
        <end position="977"/>
    </location>
</feature>
<dbReference type="Pfam" id="PF00560">
    <property type="entry name" value="LRR_1"/>
    <property type="match status" value="3"/>
</dbReference>
<sequence>MTLVFFMTVSLMLQLQMEGCVGCLETERMGLLQLKSYLKNGFKVEEESMMRSWSHDDPSSDCCHWKRVKCKDAAGGHVVHLSLDGLIPANPELENQSLNLSFLHSFPQLQSLDFSDNKFSDLFDPINGHKSFQKLQKLRTLDFYNNRLNNSVFTFLSEARSLRTLNISYNLLDGVFPPIGLENLVELEVLNLAGNTFNHVKPIQDMLMLQDLDLSGNEFTDLDRLGAVFPSSLHVLNLEYNQLSSTPKGYLEICALMNLRELNLRSNALTNLPYCLGNLSRLRTLDLSRNQMNGALFSFVSALPSTLEYLSLFENEFNGSFCFSSLANHTRLTVFTLSSRLGMIQAQDENSWIPPFQLKMLKLKRFNLGSAIPSFLAHQHDLRSIQIIYSQLKGAFPVWLVQNNTRLEAIILNNNLLTELRLPRLVHGLQSLDVSSNRIYDSLPEDIGVVFPHLKFMNFSSNHNHGTIPSSMGEMKSLDFLDMSSNRLYGQLPKTFLRGCYSLSVLKLSSNQLHGKVFPRHANLTSLYWLFLDGNSFDGSLEEGLLKSKYLRLLDLSDNSFSGTLPFWIGKFLNLSYLNVSGNKLKGHLPHQLQNLQLWIVDLSHNSFSGSVPRNLDVNYLRQLRLDNNEFMGSVPSYLFKAKELQMLDLRHNDLSGMILGTTIGKTSKLVVLLLGNNSFQTRIPEKLCQLSNVGLLDLSHNKFKGAIPSCFGKMSFGAQTYNDIFSPGKLGFPFFQSRSDTSALDLVAGEVEVDIQVIPETTVNFLSKRRYETYQGDILRYMYGLDLSSNQLSGEIPVGVWDLKYIRSLNFSSNRLIGSIPDSISKLKNLESLDLSNNKLHGNIPPQLADLNSLGYFNVSYNNLSGEIPFKAHLVTFDEKCYIGNPHLCGLPTSKSCNLERATDASVSNRAKDEEEAGGVIDMVWFYWTCGAVYVTTLLALFAFLCIDSSWSREWFYRVDLLVDHLQRFKDGFIGN</sequence>
<evidence type="ECO:0000256" key="5">
    <source>
        <dbReference type="ARBA" id="ARBA00022737"/>
    </source>
</evidence>
<comment type="subcellular location">
    <subcellularLocation>
        <location evidence="1">Cell membrane</location>
        <topology evidence="1">Single-pass type I membrane protein</topology>
    </subcellularLocation>
</comment>
<dbReference type="InterPro" id="IPR032675">
    <property type="entry name" value="LRR_dom_sf"/>
</dbReference>
<comment type="similarity">
    <text evidence="2">Belongs to the RLP family.</text>
</comment>
<dbReference type="PROSITE" id="PS51450">
    <property type="entry name" value="LRR"/>
    <property type="match status" value="2"/>
</dbReference>
<reference evidence="13 14" key="1">
    <citation type="submission" date="2020-02" db="EMBL/GenBank/DDBJ databases">
        <authorList>
            <person name="Ma Q."/>
            <person name="Huang Y."/>
            <person name="Song X."/>
            <person name="Pei D."/>
        </authorList>
    </citation>
    <scope>NUCLEOTIDE SEQUENCE [LARGE SCALE GENOMIC DNA]</scope>
    <source>
        <strain evidence="13">Sxm20200214</strain>
        <tissue evidence="13">Leaf</tissue>
    </source>
</reference>
<evidence type="ECO:0000256" key="11">
    <source>
        <dbReference type="SAM" id="SignalP"/>
    </source>
</evidence>
<name>A0A8X7TZG7_BRACI</name>
<evidence type="ECO:0000256" key="6">
    <source>
        <dbReference type="ARBA" id="ARBA00022989"/>
    </source>
</evidence>
<dbReference type="OrthoDB" id="4691307at2759"/>
<evidence type="ECO:0000256" key="4">
    <source>
        <dbReference type="ARBA" id="ARBA00022692"/>
    </source>
</evidence>
<evidence type="ECO:0000256" key="8">
    <source>
        <dbReference type="ARBA" id="ARBA00023170"/>
    </source>
</evidence>
<dbReference type="InterPro" id="IPR051502">
    <property type="entry name" value="RLP_Defense_Trigger"/>
</dbReference>
<feature type="signal peptide" evidence="11">
    <location>
        <begin position="1"/>
        <end position="22"/>
    </location>
</feature>
<dbReference type="AlphaFoldDB" id="A0A8X7TZG7"/>
<keyword evidence="5" id="KW-0677">Repeat</keyword>
<accession>A0A8X7TZG7</accession>
<evidence type="ECO:0000313" key="13">
    <source>
        <dbReference type="EMBL" id="KAG2260640.1"/>
    </source>
</evidence>
<dbReference type="GO" id="GO:0005886">
    <property type="term" value="C:plasma membrane"/>
    <property type="evidence" value="ECO:0007669"/>
    <property type="project" value="UniProtKB-SubCell"/>
</dbReference>
<evidence type="ECO:0000256" key="7">
    <source>
        <dbReference type="ARBA" id="ARBA00023136"/>
    </source>
</evidence>
<dbReference type="Gene3D" id="3.80.10.10">
    <property type="entry name" value="Ribonuclease Inhibitor"/>
    <property type="match status" value="5"/>
</dbReference>
<keyword evidence="8" id="KW-0675">Receptor</keyword>
<evidence type="ECO:0000259" key="12">
    <source>
        <dbReference type="Pfam" id="PF08263"/>
    </source>
</evidence>
<evidence type="ECO:0000256" key="1">
    <source>
        <dbReference type="ARBA" id="ARBA00004251"/>
    </source>
</evidence>
<dbReference type="EMBL" id="JAAMPC010000015">
    <property type="protein sequence ID" value="KAG2260640.1"/>
    <property type="molecule type" value="Genomic_DNA"/>
</dbReference>
<dbReference type="SUPFAM" id="SSF52058">
    <property type="entry name" value="L domain-like"/>
    <property type="match status" value="3"/>
</dbReference>
<dbReference type="Pfam" id="PF13855">
    <property type="entry name" value="LRR_8"/>
    <property type="match status" value="2"/>
</dbReference>
<dbReference type="PRINTS" id="PR00019">
    <property type="entry name" value="LEURICHRPT"/>
</dbReference>
<evidence type="ECO:0000256" key="9">
    <source>
        <dbReference type="ARBA" id="ARBA00023180"/>
    </source>
</evidence>
<evidence type="ECO:0000256" key="3">
    <source>
        <dbReference type="ARBA" id="ARBA00022614"/>
    </source>
</evidence>
<keyword evidence="7 10" id="KW-0472">Membrane</keyword>
<keyword evidence="11" id="KW-0732">Signal</keyword>
<dbReference type="SMART" id="SM00369">
    <property type="entry name" value="LRR_TYP"/>
    <property type="match status" value="11"/>
</dbReference>
<proteinExistence type="inferred from homology"/>
<gene>
    <name evidence="13" type="ORF">Bca52824_079934</name>
</gene>
<evidence type="ECO:0000256" key="2">
    <source>
        <dbReference type="ARBA" id="ARBA00009592"/>
    </source>
</evidence>
<organism evidence="13 14">
    <name type="scientific">Brassica carinata</name>
    <name type="common">Ethiopian mustard</name>
    <name type="synonym">Abyssinian cabbage</name>
    <dbReference type="NCBI Taxonomy" id="52824"/>
    <lineage>
        <taxon>Eukaryota</taxon>
        <taxon>Viridiplantae</taxon>
        <taxon>Streptophyta</taxon>
        <taxon>Embryophyta</taxon>
        <taxon>Tracheophyta</taxon>
        <taxon>Spermatophyta</taxon>
        <taxon>Magnoliopsida</taxon>
        <taxon>eudicotyledons</taxon>
        <taxon>Gunneridae</taxon>
        <taxon>Pentapetalae</taxon>
        <taxon>rosids</taxon>
        <taxon>malvids</taxon>
        <taxon>Brassicales</taxon>
        <taxon>Brassicaceae</taxon>
        <taxon>Brassiceae</taxon>
        <taxon>Brassica</taxon>
    </lineage>
</organism>
<dbReference type="InterPro" id="IPR001611">
    <property type="entry name" value="Leu-rich_rpt"/>
</dbReference>